<proteinExistence type="predicted"/>
<organism evidence="2 3">
    <name type="scientific">Bionectria ochroleuca</name>
    <name type="common">Gliocladium roseum</name>
    <dbReference type="NCBI Taxonomy" id="29856"/>
    <lineage>
        <taxon>Eukaryota</taxon>
        <taxon>Fungi</taxon>
        <taxon>Dikarya</taxon>
        <taxon>Ascomycota</taxon>
        <taxon>Pezizomycotina</taxon>
        <taxon>Sordariomycetes</taxon>
        <taxon>Hypocreomycetidae</taxon>
        <taxon>Hypocreales</taxon>
        <taxon>Bionectriaceae</taxon>
        <taxon>Clonostachys</taxon>
    </lineage>
</organism>
<reference evidence="2" key="1">
    <citation type="submission" date="2020-10" db="EMBL/GenBank/DDBJ databases">
        <title>High-Quality Genome Resource of Clonostachys rosea strain S41 by Oxford Nanopore Long-Read Sequencing.</title>
        <authorList>
            <person name="Wang H."/>
        </authorList>
    </citation>
    <scope>NUCLEOTIDE SEQUENCE</scope>
    <source>
        <strain evidence="2">S41</strain>
    </source>
</reference>
<name>A0A8H7K1P7_BIOOC</name>
<evidence type="ECO:0000313" key="3">
    <source>
        <dbReference type="Proteomes" id="UP000616885"/>
    </source>
</evidence>
<feature type="region of interest" description="Disordered" evidence="1">
    <location>
        <begin position="170"/>
        <end position="193"/>
    </location>
</feature>
<comment type="caution">
    <text evidence="2">The sequence shown here is derived from an EMBL/GenBank/DDBJ whole genome shotgun (WGS) entry which is preliminary data.</text>
</comment>
<evidence type="ECO:0000256" key="1">
    <source>
        <dbReference type="SAM" id="MobiDB-lite"/>
    </source>
</evidence>
<feature type="compositionally biased region" description="Basic and acidic residues" evidence="1">
    <location>
        <begin position="182"/>
        <end position="193"/>
    </location>
</feature>
<protein>
    <submittedName>
        <fullName evidence="2">Uncharacterized protein</fullName>
    </submittedName>
</protein>
<sequence length="193" mass="21677">MVQVIFTPLTLPALFLYEWKIRRTDLRSARLVGMEGVVDCATAERHIYGYHCGRLREISSTTTTSGSETAIYEPGAPRKFTFTLIDTCAQTLRVINCAAPPIAMMLCGEDTAGHRAILCSYNHETGVYHREETLRVEECVRQQMKSARSVNLSLEPFPLKLTKAPHDEDVINSSLDGQAPTKSREWKPELVFS</sequence>
<dbReference type="AlphaFoldDB" id="A0A8H7K1P7"/>
<dbReference type="EMBL" id="JADCTT010000019">
    <property type="protein sequence ID" value="KAF9742821.1"/>
    <property type="molecule type" value="Genomic_DNA"/>
</dbReference>
<dbReference type="Proteomes" id="UP000616885">
    <property type="component" value="Unassembled WGS sequence"/>
</dbReference>
<accession>A0A8H7K1P7</accession>
<gene>
    <name evidence="2" type="ORF">IM811_007003</name>
</gene>
<evidence type="ECO:0000313" key="2">
    <source>
        <dbReference type="EMBL" id="KAF9742821.1"/>
    </source>
</evidence>